<feature type="chain" id="PRO_5042149442" evidence="1">
    <location>
        <begin position="25"/>
        <end position="168"/>
    </location>
</feature>
<dbReference type="AlphaFoldDB" id="A0AAD1MIR1"/>
<sequence>MRRLTYIQGVGAAAVLVASLNIVACTPHTRDAQGREAAVGTIATKHSPNPIRHDLEPLTKRFPALGSPVAVSWVSGDMGDQRVPGPSTYWLDSIVELKSTTVADLKARYHPAPTTVPPDVWETLAGALPAGGYLTSSALDEAFSSTKIRSKAFLAEQAPVLVISALGQ</sequence>
<feature type="signal peptide" evidence="1">
    <location>
        <begin position="1"/>
        <end position="24"/>
    </location>
</feature>
<protein>
    <submittedName>
        <fullName evidence="2">Uncharacterized protein</fullName>
    </submittedName>
</protein>
<dbReference type="Proteomes" id="UP000467636">
    <property type="component" value="Chromosome"/>
</dbReference>
<accession>A0AAD1MIR1</accession>
<evidence type="ECO:0000313" key="3">
    <source>
        <dbReference type="Proteomes" id="UP000467636"/>
    </source>
</evidence>
<gene>
    <name evidence="2" type="ORF">MTER_28360</name>
</gene>
<name>A0AAD1MIR1_9MYCO</name>
<keyword evidence="3" id="KW-1185">Reference proteome</keyword>
<evidence type="ECO:0000313" key="2">
    <source>
        <dbReference type="EMBL" id="BBX23425.1"/>
    </source>
</evidence>
<reference evidence="2 3" key="1">
    <citation type="journal article" date="2019" name="Emerg. Microbes Infect.">
        <title>Comprehensive subspecies identification of 175 nontuberculous mycobacteria species based on 7547 genomic profiles.</title>
        <authorList>
            <person name="Matsumoto Y."/>
            <person name="Kinjo T."/>
            <person name="Motooka D."/>
            <person name="Nabeya D."/>
            <person name="Jung N."/>
            <person name="Uechi K."/>
            <person name="Horii T."/>
            <person name="Iida T."/>
            <person name="Fujita J."/>
            <person name="Nakamura S."/>
        </authorList>
    </citation>
    <scope>NUCLEOTIDE SEQUENCE [LARGE SCALE GENOMIC DNA]</scope>
    <source>
        <strain evidence="2 3">JCM 12143</strain>
    </source>
</reference>
<organism evidence="2 3">
    <name type="scientific">Mycolicibacter terrae</name>
    <dbReference type="NCBI Taxonomy" id="1788"/>
    <lineage>
        <taxon>Bacteria</taxon>
        <taxon>Bacillati</taxon>
        <taxon>Actinomycetota</taxon>
        <taxon>Actinomycetes</taxon>
        <taxon>Mycobacteriales</taxon>
        <taxon>Mycobacteriaceae</taxon>
        <taxon>Mycolicibacter</taxon>
    </lineage>
</organism>
<dbReference type="EMBL" id="AP022564">
    <property type="protein sequence ID" value="BBX23425.1"/>
    <property type="molecule type" value="Genomic_DNA"/>
</dbReference>
<evidence type="ECO:0000256" key="1">
    <source>
        <dbReference type="SAM" id="SignalP"/>
    </source>
</evidence>
<proteinExistence type="predicted"/>
<keyword evidence="1" id="KW-0732">Signal</keyword>